<dbReference type="PANTHER" id="PTHR48100">
    <property type="entry name" value="BROAD-SPECIFICITY PHOSPHATASE YOR283W-RELATED"/>
    <property type="match status" value="1"/>
</dbReference>
<reference evidence="3" key="1">
    <citation type="submission" date="2022-11" db="EMBL/GenBank/DDBJ databases">
        <authorList>
            <person name="Morgan W.R."/>
            <person name="Tartar A."/>
        </authorList>
    </citation>
    <scope>NUCLEOTIDE SEQUENCE</scope>
    <source>
        <strain evidence="3">ARSEF 373</strain>
    </source>
</reference>
<dbReference type="Gene3D" id="3.40.50.1240">
    <property type="entry name" value="Phosphoglycerate mutase-like"/>
    <property type="match status" value="5"/>
</dbReference>
<dbReference type="InterPro" id="IPR029033">
    <property type="entry name" value="His_PPase_superfam"/>
</dbReference>
<feature type="signal peptide" evidence="2">
    <location>
        <begin position="1"/>
        <end position="35"/>
    </location>
</feature>
<evidence type="ECO:0000256" key="1">
    <source>
        <dbReference type="SAM" id="MobiDB-lite"/>
    </source>
</evidence>
<organism evidence="3 4">
    <name type="scientific">Lagenidium giganteum</name>
    <dbReference type="NCBI Taxonomy" id="4803"/>
    <lineage>
        <taxon>Eukaryota</taxon>
        <taxon>Sar</taxon>
        <taxon>Stramenopiles</taxon>
        <taxon>Oomycota</taxon>
        <taxon>Peronosporomycetes</taxon>
        <taxon>Pythiales</taxon>
        <taxon>Pythiaceae</taxon>
    </lineage>
</organism>
<protein>
    <recommendedName>
        <fullName evidence="5">Phosphoglycerate mutase</fullName>
    </recommendedName>
</protein>
<dbReference type="InterPro" id="IPR013078">
    <property type="entry name" value="His_Pase_superF_clade-1"/>
</dbReference>
<evidence type="ECO:0000313" key="3">
    <source>
        <dbReference type="EMBL" id="DBA00389.1"/>
    </source>
</evidence>
<dbReference type="GO" id="GO:0016791">
    <property type="term" value="F:phosphatase activity"/>
    <property type="evidence" value="ECO:0007669"/>
    <property type="project" value="TreeGrafter"/>
</dbReference>
<evidence type="ECO:0008006" key="5">
    <source>
        <dbReference type="Google" id="ProtNLM"/>
    </source>
</evidence>
<feature type="chain" id="PRO_5043887001" description="Phosphoglycerate mutase" evidence="2">
    <location>
        <begin position="36"/>
        <end position="1410"/>
    </location>
</feature>
<dbReference type="SMART" id="SM00855">
    <property type="entry name" value="PGAM"/>
    <property type="match status" value="5"/>
</dbReference>
<sequence length="1410" mass="159845">METSPAPVLQSSSIMRVIGSFLVAFVAAACSAVNADLPPQGNVTFSLRYVPGFFKQGEPSQPLPKPYPPHMGLMDGKSWQDVDNFMKEREQQGTKTKLIIFLRHGEGTHNVATEKYGQQVWDDYYRKLPEYLDTPLTDLGKAQAKNASIMLTEERKQRGLNIPLVIVSPLQRTLQTYTIAYENNMDIPNVSTELSREILGVGMCDKRRSIEEKKKEYSYVDFSEIKDNEDPWWQPDHRETDFEIDNRCRAFMNNLFYDRKPTHLGVVSHSLFGAACLRVLGHREYKMATADHRHAIFKASTMLRLASLVAAFSCTVCSVVSARQPPHGNIPFSLRYVPGFFKQGDPSQPVPKPYSPHMGLVDGKTWQDVDAFMKQKEQKGIKTKLIIFIRHGEGTHNVAKEKYGMVVWNATYRKLPEFIDAPLTDLGMAQAKNASIMLVIVSPLKRTLQTYTIAYENNMDITNISTGLCEHMQPTPFNRRKEEGVIFVRQLQSVVATRPPGNRRRYRQSLPRVHERLFYNRQPTHLGDVLHSFLGAACLRVLDHRVYEMATAELMRLLIEYTKGNVSFSLRYVPGFFKQGEPSHPVPKPYPAHMGLMDGKSWQDVDTFMKQKQQEGTKTKLIIFIRHGEGDHNVAEAKYGKQAWDSHYKLLPEYLDAHLTDVGKAQAKNASIMLTEERKQRGLNIPLVVVSPLYRTLQTYTIAYENNMDIPSVASELARETVGVSTCNARRNIEIAKKDFPHVDFSEITSSEDPWYNPPHRETDAEVDNRCRAFMNHLFYDRLPTHLGVVSHSAFGAGCLRVLGHRTYKMATAEFVPLLIEDTNAVVPQRHPKQSVFTLRYVPGFFAQGTTSTPVPQPYVERMGLLPGFSWADVDKYMAERARCGVRCKLVLFLRHGEGIHNVGIAQYGPETWDICYRYLARYTDPSLTQLGQQQARNASVMLDNEVTKGGLRLDQVIVSPFERTLKTFALAYEHQQTIPTKCVELAREIMGVATCDKRNSITPKTKDYPHIDFSGCPTDEDSWWSADHRETDDELDERARMLLRYVFDECSATRVGFVSHSILAVACLRVLGHRRYPLATAEFVPLLIEETASTMRIAALVLGFFAAAVQAQDAKNVSFSLQYVPGFFQQGEVSIATPTHYAPRMGLLEGKTWAQVDEYIQTKAKAGVKAKLVVFLRHGEGHHNVAIAKYGQKDWDDYYCKLPEFTDPQLTDLGVAQAKNATIMLDDAVKEGLKMTQVIVSPLERTINTYLNAYANQRSIPQTSNELSREILGVATCDLRRPISEKKVTYPDLKFEEVDNEDPWWRPDHRETDFEIDNRARAFLNELFYERAHQNIGVVSHSLFGAAVLRVLGHRVYPMSTAEFTPLLIEDRATGNKNSTNNNQNQNQNQNNQSKNNQGGAKVSPKPAC</sequence>
<dbReference type="CDD" id="cd07067">
    <property type="entry name" value="HP_PGM_like"/>
    <property type="match status" value="4"/>
</dbReference>
<feature type="region of interest" description="Disordered" evidence="1">
    <location>
        <begin position="1374"/>
        <end position="1410"/>
    </location>
</feature>
<evidence type="ECO:0000313" key="4">
    <source>
        <dbReference type="Proteomes" id="UP001146120"/>
    </source>
</evidence>
<dbReference type="SUPFAM" id="SSF53254">
    <property type="entry name" value="Phosphoglycerate mutase-like"/>
    <property type="match status" value="5"/>
</dbReference>
<dbReference type="Pfam" id="PF00300">
    <property type="entry name" value="His_Phos_1"/>
    <property type="match status" value="4"/>
</dbReference>
<keyword evidence="4" id="KW-1185">Reference proteome</keyword>
<dbReference type="InterPro" id="IPR050275">
    <property type="entry name" value="PGM_Phosphatase"/>
</dbReference>
<dbReference type="PANTHER" id="PTHR48100:SF1">
    <property type="entry name" value="HISTIDINE PHOSPHATASE FAMILY PROTEIN-RELATED"/>
    <property type="match status" value="1"/>
</dbReference>
<proteinExistence type="predicted"/>
<gene>
    <name evidence="3" type="ORF">N0F65_000574</name>
</gene>
<reference evidence="3" key="2">
    <citation type="journal article" date="2023" name="Microbiol Resour">
        <title>Decontamination and Annotation of the Draft Genome Sequence of the Oomycete Lagenidium giganteum ARSEF 373.</title>
        <authorList>
            <person name="Morgan W.R."/>
            <person name="Tartar A."/>
        </authorList>
    </citation>
    <scope>NUCLEOTIDE SEQUENCE</scope>
    <source>
        <strain evidence="3">ARSEF 373</strain>
    </source>
</reference>
<evidence type="ECO:0000256" key="2">
    <source>
        <dbReference type="SAM" id="SignalP"/>
    </source>
</evidence>
<name>A0AAV2Z4V0_9STRA</name>
<keyword evidence="2" id="KW-0732">Signal</keyword>
<feature type="compositionally biased region" description="Low complexity" evidence="1">
    <location>
        <begin position="1376"/>
        <end position="1400"/>
    </location>
</feature>
<dbReference type="EMBL" id="DAKRPA010000065">
    <property type="protein sequence ID" value="DBA00389.1"/>
    <property type="molecule type" value="Genomic_DNA"/>
</dbReference>
<dbReference type="Proteomes" id="UP001146120">
    <property type="component" value="Unassembled WGS sequence"/>
</dbReference>
<comment type="caution">
    <text evidence="3">The sequence shown here is derived from an EMBL/GenBank/DDBJ whole genome shotgun (WGS) entry which is preliminary data.</text>
</comment>
<dbReference type="GO" id="GO:0005737">
    <property type="term" value="C:cytoplasm"/>
    <property type="evidence" value="ECO:0007669"/>
    <property type="project" value="TreeGrafter"/>
</dbReference>
<accession>A0AAV2Z4V0</accession>